<dbReference type="CDD" id="cd00167">
    <property type="entry name" value="SANT"/>
    <property type="match status" value="2"/>
</dbReference>
<evidence type="ECO:0000259" key="6">
    <source>
        <dbReference type="PROSITE" id="PS50090"/>
    </source>
</evidence>
<feature type="domain" description="Myb-like" evidence="6">
    <location>
        <begin position="258"/>
        <end position="306"/>
    </location>
</feature>
<feature type="compositionally biased region" description="Polar residues" evidence="5">
    <location>
        <begin position="187"/>
        <end position="202"/>
    </location>
</feature>
<evidence type="ECO:0000256" key="2">
    <source>
        <dbReference type="ARBA" id="ARBA00023125"/>
    </source>
</evidence>
<keyword evidence="2" id="KW-0238">DNA-binding</keyword>
<dbReference type="Pfam" id="PF00249">
    <property type="entry name" value="Myb_DNA-binding"/>
    <property type="match status" value="1"/>
</dbReference>
<feature type="domain" description="HTH myb-type" evidence="7">
    <location>
        <begin position="307"/>
        <end position="361"/>
    </location>
</feature>
<dbReference type="VEuPathDB" id="FungiDB:TAPDE_002974"/>
<dbReference type="Proteomes" id="UP000013776">
    <property type="component" value="Unassembled WGS sequence"/>
</dbReference>
<keyword evidence="3" id="KW-0804">Transcription</keyword>
<name>R4XB59_TAPDE</name>
<dbReference type="eggNOG" id="KOG0048">
    <property type="taxonomic scope" value="Eukaryota"/>
</dbReference>
<dbReference type="STRING" id="1097556.R4XB59"/>
<dbReference type="InterPro" id="IPR009057">
    <property type="entry name" value="Homeodomain-like_sf"/>
</dbReference>
<dbReference type="PANTHER" id="PTHR46621:SF1">
    <property type="entry name" value="SNRNA-ACTIVATING PROTEIN COMPLEX SUBUNIT 4"/>
    <property type="match status" value="1"/>
</dbReference>
<dbReference type="PANTHER" id="PTHR46621">
    <property type="entry name" value="SNRNA-ACTIVATING PROTEIN COMPLEX SUBUNIT 4"/>
    <property type="match status" value="1"/>
</dbReference>
<dbReference type="EMBL" id="CAHR02000104">
    <property type="protein sequence ID" value="CCG82840.1"/>
    <property type="molecule type" value="Genomic_DNA"/>
</dbReference>
<keyword evidence="9" id="KW-1185">Reference proteome</keyword>
<dbReference type="InterPro" id="IPR051575">
    <property type="entry name" value="Myb-like_DNA-bd"/>
</dbReference>
<dbReference type="GO" id="GO:0001006">
    <property type="term" value="F:RNA polymerase III type 3 promoter sequence-specific DNA binding"/>
    <property type="evidence" value="ECO:0007669"/>
    <property type="project" value="TreeGrafter"/>
</dbReference>
<dbReference type="Gene3D" id="1.10.10.60">
    <property type="entry name" value="Homeodomain-like"/>
    <property type="match status" value="2"/>
</dbReference>
<evidence type="ECO:0000256" key="4">
    <source>
        <dbReference type="ARBA" id="ARBA00023242"/>
    </source>
</evidence>
<proteinExistence type="predicted"/>
<reference evidence="8 9" key="1">
    <citation type="journal article" date="2013" name="MBio">
        <title>Genome sequencing of the plant pathogen Taphrina deformans, the causal agent of peach leaf curl.</title>
        <authorList>
            <person name="Cisse O.H."/>
            <person name="Almeida J.M.G.C.F."/>
            <person name="Fonseca A."/>
            <person name="Kumar A.A."/>
            <person name="Salojaervi J."/>
            <person name="Overmyer K."/>
            <person name="Hauser P.M."/>
            <person name="Pagni M."/>
        </authorList>
    </citation>
    <scope>NUCLEOTIDE SEQUENCE [LARGE SCALE GENOMIC DNA]</scope>
    <source>
        <strain evidence="9">PYCC 5710 / ATCC 11124 / CBS 356.35 / IMI 108563 / JCM 9778 / NBRC 8474</strain>
    </source>
</reference>
<dbReference type="SUPFAM" id="SSF46689">
    <property type="entry name" value="Homeodomain-like"/>
    <property type="match status" value="1"/>
</dbReference>
<feature type="region of interest" description="Disordered" evidence="5">
    <location>
        <begin position="236"/>
        <end position="256"/>
    </location>
</feature>
<sequence>MPSHSGFHDASRVGFGLDIGGQEKELSELLRNIAAYEQAVGRAFLSRQSQFSSGIQTRTSIESNEAGFACPARVLSSRPMADSYAPGLTYLGQDVTACKTPVTELAGFAFSSPSETQANLQWHDYASHSYSRGSTSTEQSYDATSDNWTFADDRLREYESLNDFNTFATKSNEQIVFELETLMDPFSGNTQGSSLNQGSPDNSVGFLDNKQPSPSSERQNKIVDDMVVLDAANHAKETTQRPTVHGRSHGTGNTFRGWSLESDDALRREVLAQKAAGIEPLQWTKIAQRIGRLSGVQCQARWAEVLDEKIRKGRWAPEEDESLHRGFRRYGNQWSKIAEDIVTRTQRQCRSRWLQIHGSSASILIDQSLHVIKEKA</sequence>
<dbReference type="GO" id="GO:0000978">
    <property type="term" value="F:RNA polymerase II cis-regulatory region sequence-specific DNA binding"/>
    <property type="evidence" value="ECO:0007669"/>
    <property type="project" value="TreeGrafter"/>
</dbReference>
<gene>
    <name evidence="8" type="ORF">TAPDE_002974</name>
</gene>
<dbReference type="SMART" id="SM00717">
    <property type="entry name" value="SANT"/>
    <property type="match status" value="2"/>
</dbReference>
<keyword evidence="4" id="KW-0539">Nucleus</keyword>
<comment type="caution">
    <text evidence="8">The sequence shown here is derived from an EMBL/GenBank/DDBJ whole genome shotgun (WGS) entry which is preliminary data.</text>
</comment>
<protein>
    <submittedName>
        <fullName evidence="8">Uncharacterized protein</fullName>
    </submittedName>
</protein>
<dbReference type="PROSITE" id="PS51294">
    <property type="entry name" value="HTH_MYB"/>
    <property type="match status" value="1"/>
</dbReference>
<feature type="domain" description="Myb-like" evidence="6">
    <location>
        <begin position="307"/>
        <end position="357"/>
    </location>
</feature>
<organism evidence="8 9">
    <name type="scientific">Taphrina deformans (strain PYCC 5710 / ATCC 11124 / CBS 356.35 / IMI 108563 / JCM 9778 / NBRC 8474)</name>
    <name type="common">Peach leaf curl fungus</name>
    <name type="synonym">Lalaria deformans</name>
    <dbReference type="NCBI Taxonomy" id="1097556"/>
    <lineage>
        <taxon>Eukaryota</taxon>
        <taxon>Fungi</taxon>
        <taxon>Dikarya</taxon>
        <taxon>Ascomycota</taxon>
        <taxon>Taphrinomycotina</taxon>
        <taxon>Taphrinomycetes</taxon>
        <taxon>Taphrinales</taxon>
        <taxon>Taphrinaceae</taxon>
        <taxon>Taphrina</taxon>
    </lineage>
</organism>
<dbReference type="InterPro" id="IPR001005">
    <property type="entry name" value="SANT/Myb"/>
</dbReference>
<evidence type="ECO:0000256" key="3">
    <source>
        <dbReference type="ARBA" id="ARBA00023163"/>
    </source>
</evidence>
<evidence type="ECO:0000259" key="7">
    <source>
        <dbReference type="PROSITE" id="PS51294"/>
    </source>
</evidence>
<evidence type="ECO:0000256" key="5">
    <source>
        <dbReference type="SAM" id="MobiDB-lite"/>
    </source>
</evidence>
<dbReference type="GO" id="GO:0019185">
    <property type="term" value="C:snRNA-activating protein complex"/>
    <property type="evidence" value="ECO:0007669"/>
    <property type="project" value="TreeGrafter"/>
</dbReference>
<keyword evidence="1" id="KW-0805">Transcription regulation</keyword>
<accession>R4XB59</accession>
<evidence type="ECO:0000313" key="8">
    <source>
        <dbReference type="EMBL" id="CCG82840.1"/>
    </source>
</evidence>
<evidence type="ECO:0000256" key="1">
    <source>
        <dbReference type="ARBA" id="ARBA00023015"/>
    </source>
</evidence>
<feature type="region of interest" description="Disordered" evidence="5">
    <location>
        <begin position="187"/>
        <end position="220"/>
    </location>
</feature>
<dbReference type="GO" id="GO:0042795">
    <property type="term" value="P:snRNA transcription by RNA polymerase II"/>
    <property type="evidence" value="ECO:0007669"/>
    <property type="project" value="TreeGrafter"/>
</dbReference>
<dbReference type="InterPro" id="IPR017930">
    <property type="entry name" value="Myb_dom"/>
</dbReference>
<evidence type="ECO:0000313" key="9">
    <source>
        <dbReference type="Proteomes" id="UP000013776"/>
    </source>
</evidence>
<dbReference type="PROSITE" id="PS50090">
    <property type="entry name" value="MYB_LIKE"/>
    <property type="match status" value="2"/>
</dbReference>
<dbReference type="OrthoDB" id="2143914at2759"/>
<dbReference type="AlphaFoldDB" id="R4XB59"/>
<dbReference type="GO" id="GO:0042796">
    <property type="term" value="P:snRNA transcription by RNA polymerase III"/>
    <property type="evidence" value="ECO:0007669"/>
    <property type="project" value="TreeGrafter"/>
</dbReference>